<dbReference type="Pfam" id="PF13306">
    <property type="entry name" value="LRR_5"/>
    <property type="match status" value="1"/>
</dbReference>
<keyword evidence="2" id="KW-0732">Signal</keyword>
<evidence type="ECO:0000313" key="4">
    <source>
        <dbReference type="Proteomes" id="UP000193944"/>
    </source>
</evidence>
<dbReference type="PANTHER" id="PTHR45661">
    <property type="entry name" value="SURFACE ANTIGEN"/>
    <property type="match status" value="1"/>
</dbReference>
<name>A0A1Y1WGA0_9FUNG</name>
<sequence length="243" mass="27134">MEISRILKLFLFFINFIGILGKNSGSCGNNVNWEYDPSSGELTISGEGPMKDYNERESIPWYTMKDDIKSVEIKNGVTTVGQFSFYNCSSITNVIIPNTVVSINSGSFLKCKSLTSITIPDFVTLIGKEAFGSCSSLTSVIIGESVNTIESYAFEFCDNIETFVYKGHKSPTCRSNGLFSDRNFDIDVPDDYEGDTFCEEILKLDKDFPFVIIIIIIIIVIIVLCVGIYGILKCIKRCKKDKN</sequence>
<gene>
    <name evidence="3" type="ORF">BCR32DRAFT_330035</name>
</gene>
<evidence type="ECO:0000256" key="2">
    <source>
        <dbReference type="SAM" id="SignalP"/>
    </source>
</evidence>
<dbReference type="InterPro" id="IPR026906">
    <property type="entry name" value="LRR_5"/>
</dbReference>
<dbReference type="EMBL" id="MCFG01000394">
    <property type="protein sequence ID" value="ORX72571.1"/>
    <property type="molecule type" value="Genomic_DNA"/>
</dbReference>
<keyword evidence="1" id="KW-0472">Membrane</keyword>
<accession>A0A1Y1WGA0</accession>
<organism evidence="3 4">
    <name type="scientific">Anaeromyces robustus</name>
    <dbReference type="NCBI Taxonomy" id="1754192"/>
    <lineage>
        <taxon>Eukaryota</taxon>
        <taxon>Fungi</taxon>
        <taxon>Fungi incertae sedis</taxon>
        <taxon>Chytridiomycota</taxon>
        <taxon>Chytridiomycota incertae sedis</taxon>
        <taxon>Neocallimastigomycetes</taxon>
        <taxon>Neocallimastigales</taxon>
        <taxon>Neocallimastigaceae</taxon>
        <taxon>Anaeromyces</taxon>
    </lineage>
</organism>
<reference evidence="3 4" key="2">
    <citation type="submission" date="2016-08" db="EMBL/GenBank/DDBJ databases">
        <title>Pervasive Adenine N6-methylation of Active Genes in Fungi.</title>
        <authorList>
            <consortium name="DOE Joint Genome Institute"/>
            <person name="Mondo S.J."/>
            <person name="Dannebaum R.O."/>
            <person name="Kuo R.C."/>
            <person name="Labutti K."/>
            <person name="Haridas S."/>
            <person name="Kuo A."/>
            <person name="Salamov A."/>
            <person name="Ahrendt S.R."/>
            <person name="Lipzen A."/>
            <person name="Sullivan W."/>
            <person name="Andreopoulos W.B."/>
            <person name="Clum A."/>
            <person name="Lindquist E."/>
            <person name="Daum C."/>
            <person name="Ramamoorthy G.K."/>
            <person name="Gryganskyi A."/>
            <person name="Culley D."/>
            <person name="Magnuson J.K."/>
            <person name="James T.Y."/>
            <person name="O'Malley M.A."/>
            <person name="Stajich J.E."/>
            <person name="Spatafora J.W."/>
            <person name="Visel A."/>
            <person name="Grigoriev I.V."/>
        </authorList>
    </citation>
    <scope>NUCLEOTIDE SEQUENCE [LARGE SCALE GENOMIC DNA]</scope>
    <source>
        <strain evidence="3 4">S4</strain>
    </source>
</reference>
<dbReference type="InterPro" id="IPR032675">
    <property type="entry name" value="LRR_dom_sf"/>
</dbReference>
<dbReference type="InterPro" id="IPR053139">
    <property type="entry name" value="Surface_bspA-like"/>
</dbReference>
<comment type="caution">
    <text evidence="3">The sequence shown here is derived from an EMBL/GenBank/DDBJ whole genome shotgun (WGS) entry which is preliminary data.</text>
</comment>
<evidence type="ECO:0008006" key="5">
    <source>
        <dbReference type="Google" id="ProtNLM"/>
    </source>
</evidence>
<reference evidence="3 4" key="1">
    <citation type="submission" date="2016-08" db="EMBL/GenBank/DDBJ databases">
        <title>A Parts List for Fungal Cellulosomes Revealed by Comparative Genomics.</title>
        <authorList>
            <consortium name="DOE Joint Genome Institute"/>
            <person name="Haitjema C.H."/>
            <person name="Gilmore S.P."/>
            <person name="Henske J.K."/>
            <person name="Solomon K.V."/>
            <person name="De Groot R."/>
            <person name="Kuo A."/>
            <person name="Mondo S.J."/>
            <person name="Salamov A.A."/>
            <person name="Labutti K."/>
            <person name="Zhao Z."/>
            <person name="Chiniquy J."/>
            <person name="Barry K."/>
            <person name="Brewer H.M."/>
            <person name="Purvine S.O."/>
            <person name="Wright A.T."/>
            <person name="Boxma B."/>
            <person name="Van Alen T."/>
            <person name="Hackstein J.H."/>
            <person name="Baker S.E."/>
            <person name="Grigoriev I.V."/>
            <person name="O'Malley M.A."/>
        </authorList>
    </citation>
    <scope>NUCLEOTIDE SEQUENCE [LARGE SCALE GENOMIC DNA]</scope>
    <source>
        <strain evidence="3 4">S4</strain>
    </source>
</reference>
<evidence type="ECO:0000313" key="3">
    <source>
        <dbReference type="EMBL" id="ORX72571.1"/>
    </source>
</evidence>
<feature type="transmembrane region" description="Helical" evidence="1">
    <location>
        <begin position="208"/>
        <end position="232"/>
    </location>
</feature>
<keyword evidence="4" id="KW-1185">Reference proteome</keyword>
<keyword evidence="1" id="KW-1133">Transmembrane helix</keyword>
<feature type="signal peptide" evidence="2">
    <location>
        <begin position="1"/>
        <end position="21"/>
    </location>
</feature>
<dbReference type="AlphaFoldDB" id="A0A1Y1WGA0"/>
<keyword evidence="1" id="KW-0812">Transmembrane</keyword>
<proteinExistence type="predicted"/>
<dbReference type="OrthoDB" id="10264456at2759"/>
<evidence type="ECO:0000256" key="1">
    <source>
        <dbReference type="SAM" id="Phobius"/>
    </source>
</evidence>
<dbReference type="Proteomes" id="UP000193944">
    <property type="component" value="Unassembled WGS sequence"/>
</dbReference>
<protein>
    <recommendedName>
        <fullName evidence="5">Surface antigen BspA-like</fullName>
    </recommendedName>
</protein>
<dbReference type="Gene3D" id="3.80.10.10">
    <property type="entry name" value="Ribonuclease Inhibitor"/>
    <property type="match status" value="2"/>
</dbReference>
<dbReference type="SUPFAM" id="SSF52058">
    <property type="entry name" value="L domain-like"/>
    <property type="match status" value="1"/>
</dbReference>
<dbReference type="PANTHER" id="PTHR45661:SF3">
    <property type="entry name" value="IG-LIKE DOMAIN-CONTAINING PROTEIN"/>
    <property type="match status" value="1"/>
</dbReference>
<feature type="chain" id="PRO_5013322257" description="Surface antigen BspA-like" evidence="2">
    <location>
        <begin position="22"/>
        <end position="243"/>
    </location>
</feature>